<dbReference type="EMBL" id="MU864364">
    <property type="protein sequence ID" value="KAK4190633.1"/>
    <property type="molecule type" value="Genomic_DNA"/>
</dbReference>
<dbReference type="Proteomes" id="UP001302126">
    <property type="component" value="Unassembled WGS sequence"/>
</dbReference>
<evidence type="ECO:0000256" key="1">
    <source>
        <dbReference type="SAM" id="MobiDB-lite"/>
    </source>
</evidence>
<feature type="transmembrane region" description="Helical" evidence="2">
    <location>
        <begin position="729"/>
        <end position="750"/>
    </location>
</feature>
<keyword evidence="2" id="KW-0472">Membrane</keyword>
<name>A0AAN6WZR1_9PEZI</name>
<keyword evidence="4" id="KW-1185">Reference proteome</keyword>
<feature type="compositionally biased region" description="Pro residues" evidence="1">
    <location>
        <begin position="232"/>
        <end position="243"/>
    </location>
</feature>
<dbReference type="AlphaFoldDB" id="A0AAN6WZR1"/>
<protein>
    <submittedName>
        <fullName evidence="3">Uncharacterized protein</fullName>
    </submittedName>
</protein>
<feature type="compositionally biased region" description="Polar residues" evidence="1">
    <location>
        <begin position="412"/>
        <end position="430"/>
    </location>
</feature>
<feature type="compositionally biased region" description="Low complexity" evidence="1">
    <location>
        <begin position="622"/>
        <end position="632"/>
    </location>
</feature>
<organism evidence="3 4">
    <name type="scientific">Podospora australis</name>
    <dbReference type="NCBI Taxonomy" id="1536484"/>
    <lineage>
        <taxon>Eukaryota</taxon>
        <taxon>Fungi</taxon>
        <taxon>Dikarya</taxon>
        <taxon>Ascomycota</taxon>
        <taxon>Pezizomycotina</taxon>
        <taxon>Sordariomycetes</taxon>
        <taxon>Sordariomycetidae</taxon>
        <taxon>Sordariales</taxon>
        <taxon>Podosporaceae</taxon>
        <taxon>Podospora</taxon>
    </lineage>
</organism>
<feature type="compositionally biased region" description="Low complexity" evidence="1">
    <location>
        <begin position="71"/>
        <end position="92"/>
    </location>
</feature>
<feature type="transmembrane region" description="Helical" evidence="2">
    <location>
        <begin position="795"/>
        <end position="820"/>
    </location>
</feature>
<feature type="compositionally biased region" description="Polar residues" evidence="1">
    <location>
        <begin position="307"/>
        <end position="326"/>
    </location>
</feature>
<accession>A0AAN6WZR1</accession>
<evidence type="ECO:0000313" key="4">
    <source>
        <dbReference type="Proteomes" id="UP001302126"/>
    </source>
</evidence>
<feature type="compositionally biased region" description="Polar residues" evidence="1">
    <location>
        <begin position="264"/>
        <end position="292"/>
    </location>
</feature>
<keyword evidence="2" id="KW-0812">Transmembrane</keyword>
<feature type="compositionally biased region" description="Low complexity" evidence="1">
    <location>
        <begin position="17"/>
        <end position="32"/>
    </location>
</feature>
<feature type="compositionally biased region" description="Low complexity" evidence="1">
    <location>
        <begin position="584"/>
        <end position="597"/>
    </location>
</feature>
<sequence length="883" mass="93315">MSTSGGGSGGPRTQKQAAPGAAGKGVASSGNSTGTPQRKPVPAASGEASTTTSGPTGLRKAPARQQKPQGTATAASTSASTTASASATTSATVPAPVDDGVRLPRTAMRPEAAVQRQRSAGPKRGKPAEQGGARPVARKNTGKAPERLPSLNTQQPSKNTNPTPNSAAPTSAAPTSAAPTSAGVATSPDESLPSLAFSKPVQNPKQQQKPTHTQPRGRPTAPAVSRLQIPAQLPPAPSEPLPLTPVEMRAAQNGQLVSGAPRSATAQQQTFPPQSRQVSPPNPSQQRNQTSDRGLEGSQALPKALRTGNNQQQSEQTAEQVVSPQRPQRPHRDDTIVMDPRVSGETSRSRNVTSPSSRAPAQPGMVSRKPVNQGTSTTAPASVVGANPLRSSPPNPPPPSQTELPAGFSRATEPNQLRQSPPSRNMNPLGSSPPNPRESHVPIGLYIDNSAQQRTDIIAPLRIASPPRNQQQQQQQPPPPRGAAQTYNPGPPPPRPGIVSPPRMTSPQGRVYNPRSITTPPEGVYAPRSLMSSSSPPRNGNGVTSPPNGGYYNRSPPRPPLPPAAATYPRPAVQQHAHSSSVDSNTSLGSSATATSTRNLISPPPTQAFGLPPKPNRQQTDLSLNKKAALSSSPPPQNNYYSGDPESQQGPYMTMLLSLDKIPRLHNILVVFFTFLLLLGFVIIPGSFTSIKRKVEESDAGITISLPGQSGQAGAANRDRLLLSKSNTAAMVIGFVLIITGTFGSAWLALRWRRNYVWLLNKLYMPMILNAIAGIIAAVTNVYALQFGEWSTQAIIAMIIEASVLVVCGLLFLVYNYWLVMMVKVDKGERAAVGPKRSKRRGFFGRKKKKKTGEKWGKKKKGGILARFRGFRRKPPIAAGSVV</sequence>
<comment type="caution">
    <text evidence="3">The sequence shown here is derived from an EMBL/GenBank/DDBJ whole genome shotgun (WGS) entry which is preliminary data.</text>
</comment>
<reference evidence="3" key="2">
    <citation type="submission" date="2023-05" db="EMBL/GenBank/DDBJ databases">
        <authorList>
            <consortium name="Lawrence Berkeley National Laboratory"/>
            <person name="Steindorff A."/>
            <person name="Hensen N."/>
            <person name="Bonometti L."/>
            <person name="Westerberg I."/>
            <person name="Brannstrom I.O."/>
            <person name="Guillou S."/>
            <person name="Cros-Aarteil S."/>
            <person name="Calhoun S."/>
            <person name="Haridas S."/>
            <person name="Kuo A."/>
            <person name="Mondo S."/>
            <person name="Pangilinan J."/>
            <person name="Riley R."/>
            <person name="Labutti K."/>
            <person name="Andreopoulos B."/>
            <person name="Lipzen A."/>
            <person name="Chen C."/>
            <person name="Yanf M."/>
            <person name="Daum C."/>
            <person name="Ng V."/>
            <person name="Clum A."/>
            <person name="Ohm R."/>
            <person name="Martin F."/>
            <person name="Silar P."/>
            <person name="Natvig D."/>
            <person name="Lalanne C."/>
            <person name="Gautier V."/>
            <person name="Ament-Velasquez S.L."/>
            <person name="Kruys A."/>
            <person name="Hutchinson M.I."/>
            <person name="Powell A.J."/>
            <person name="Barry K."/>
            <person name="Miller A.N."/>
            <person name="Grigoriev I.V."/>
            <person name="Debuchy R."/>
            <person name="Gladieux P."/>
            <person name="Thoren M.H."/>
            <person name="Johannesson H."/>
        </authorList>
    </citation>
    <scope>NUCLEOTIDE SEQUENCE</scope>
    <source>
        <strain evidence="3">PSN309</strain>
    </source>
</reference>
<feature type="compositionally biased region" description="Low complexity" evidence="1">
    <location>
        <begin position="466"/>
        <end position="475"/>
    </location>
</feature>
<feature type="compositionally biased region" description="Gly residues" evidence="1">
    <location>
        <begin position="1"/>
        <end position="10"/>
    </location>
</feature>
<keyword evidence="2" id="KW-1133">Transmembrane helix</keyword>
<gene>
    <name evidence="3" type="ORF">QBC35DRAFT_62027</name>
</gene>
<feature type="region of interest" description="Disordered" evidence="1">
    <location>
        <begin position="1"/>
        <end position="647"/>
    </location>
</feature>
<feature type="transmembrane region" description="Helical" evidence="2">
    <location>
        <begin position="665"/>
        <end position="684"/>
    </location>
</feature>
<proteinExistence type="predicted"/>
<feature type="compositionally biased region" description="Low complexity" evidence="1">
    <location>
        <begin position="527"/>
        <end position="538"/>
    </location>
</feature>
<feature type="compositionally biased region" description="Polar residues" evidence="1">
    <location>
        <begin position="344"/>
        <end position="359"/>
    </location>
</feature>
<feature type="transmembrane region" description="Helical" evidence="2">
    <location>
        <begin position="762"/>
        <end position="783"/>
    </location>
</feature>
<feature type="compositionally biased region" description="Low complexity" evidence="1">
    <location>
        <begin position="159"/>
        <end position="188"/>
    </location>
</feature>
<feature type="compositionally biased region" description="Low complexity" evidence="1">
    <location>
        <begin position="199"/>
        <end position="214"/>
    </location>
</feature>
<feature type="compositionally biased region" description="Polar residues" evidence="1">
    <location>
        <begin position="638"/>
        <end position="647"/>
    </location>
</feature>
<evidence type="ECO:0000313" key="3">
    <source>
        <dbReference type="EMBL" id="KAK4190633.1"/>
    </source>
</evidence>
<feature type="compositionally biased region" description="Polar residues" evidence="1">
    <location>
        <begin position="370"/>
        <end position="380"/>
    </location>
</feature>
<reference evidence="3" key="1">
    <citation type="journal article" date="2023" name="Mol. Phylogenet. Evol.">
        <title>Genome-scale phylogeny and comparative genomics of the fungal order Sordariales.</title>
        <authorList>
            <person name="Hensen N."/>
            <person name="Bonometti L."/>
            <person name="Westerberg I."/>
            <person name="Brannstrom I.O."/>
            <person name="Guillou S."/>
            <person name="Cros-Aarteil S."/>
            <person name="Calhoun S."/>
            <person name="Haridas S."/>
            <person name="Kuo A."/>
            <person name="Mondo S."/>
            <person name="Pangilinan J."/>
            <person name="Riley R."/>
            <person name="LaButti K."/>
            <person name="Andreopoulos B."/>
            <person name="Lipzen A."/>
            <person name="Chen C."/>
            <person name="Yan M."/>
            <person name="Daum C."/>
            <person name="Ng V."/>
            <person name="Clum A."/>
            <person name="Steindorff A."/>
            <person name="Ohm R.A."/>
            <person name="Martin F."/>
            <person name="Silar P."/>
            <person name="Natvig D.O."/>
            <person name="Lalanne C."/>
            <person name="Gautier V."/>
            <person name="Ament-Velasquez S.L."/>
            <person name="Kruys A."/>
            <person name="Hutchinson M.I."/>
            <person name="Powell A.J."/>
            <person name="Barry K."/>
            <person name="Miller A.N."/>
            <person name="Grigoriev I.V."/>
            <person name="Debuchy R."/>
            <person name="Gladieux P."/>
            <person name="Hiltunen Thoren M."/>
            <person name="Johannesson H."/>
        </authorList>
    </citation>
    <scope>NUCLEOTIDE SEQUENCE</scope>
    <source>
        <strain evidence="3">PSN309</strain>
    </source>
</reference>
<evidence type="ECO:0000256" key="2">
    <source>
        <dbReference type="SAM" id="Phobius"/>
    </source>
</evidence>
<feature type="compositionally biased region" description="Pro residues" evidence="1">
    <location>
        <begin position="391"/>
        <end position="400"/>
    </location>
</feature>